<feature type="region of interest" description="Disordered" evidence="1">
    <location>
        <begin position="52"/>
        <end position="119"/>
    </location>
</feature>
<gene>
    <name evidence="2" type="ORF">PGLA2088_LOCUS19384</name>
</gene>
<dbReference type="Proteomes" id="UP000626109">
    <property type="component" value="Unassembled WGS sequence"/>
</dbReference>
<dbReference type="AlphaFoldDB" id="A0A813JEY4"/>
<evidence type="ECO:0000313" key="3">
    <source>
        <dbReference type="Proteomes" id="UP000626109"/>
    </source>
</evidence>
<organism evidence="2 3">
    <name type="scientific">Polarella glacialis</name>
    <name type="common">Dinoflagellate</name>
    <dbReference type="NCBI Taxonomy" id="89957"/>
    <lineage>
        <taxon>Eukaryota</taxon>
        <taxon>Sar</taxon>
        <taxon>Alveolata</taxon>
        <taxon>Dinophyceae</taxon>
        <taxon>Suessiales</taxon>
        <taxon>Suessiaceae</taxon>
        <taxon>Polarella</taxon>
    </lineage>
</organism>
<proteinExistence type="predicted"/>
<evidence type="ECO:0000256" key="1">
    <source>
        <dbReference type="SAM" id="MobiDB-lite"/>
    </source>
</evidence>
<feature type="compositionally biased region" description="Pro residues" evidence="1">
    <location>
        <begin position="99"/>
        <end position="109"/>
    </location>
</feature>
<accession>A0A813JEY4</accession>
<sequence>MGLELPGQHQADAGQSWCSVRGRAVPVATLVITSLSITLVFGSQIVASPNTQASSGAITAGTNLVHQGPASHNNNNNNNNNKNNKNSGGVPTKPGSLCPRPPTVAPPPLLRADAEAVCS</sequence>
<feature type="compositionally biased region" description="Polar residues" evidence="1">
    <location>
        <begin position="52"/>
        <end position="65"/>
    </location>
</feature>
<name>A0A813JEY4_POLGL</name>
<protein>
    <submittedName>
        <fullName evidence="2">Uncharacterized protein</fullName>
    </submittedName>
</protein>
<reference evidence="2" key="1">
    <citation type="submission" date="2021-02" db="EMBL/GenBank/DDBJ databases">
        <authorList>
            <person name="Dougan E. K."/>
            <person name="Rhodes N."/>
            <person name="Thang M."/>
            <person name="Chan C."/>
        </authorList>
    </citation>
    <scope>NUCLEOTIDE SEQUENCE</scope>
</reference>
<dbReference type="EMBL" id="CAJNNW010025064">
    <property type="protein sequence ID" value="CAE8675438.1"/>
    <property type="molecule type" value="Genomic_DNA"/>
</dbReference>
<comment type="caution">
    <text evidence="2">The sequence shown here is derived from an EMBL/GenBank/DDBJ whole genome shotgun (WGS) entry which is preliminary data.</text>
</comment>
<evidence type="ECO:0000313" key="2">
    <source>
        <dbReference type="EMBL" id="CAE8675438.1"/>
    </source>
</evidence>
<feature type="compositionally biased region" description="Low complexity" evidence="1">
    <location>
        <begin position="73"/>
        <end position="86"/>
    </location>
</feature>